<keyword evidence="3" id="KW-0560">Oxidoreductase</keyword>
<name>A0A1H1WMC5_9ACTN</name>
<evidence type="ECO:0000256" key="3">
    <source>
        <dbReference type="ARBA" id="ARBA00023002"/>
    </source>
</evidence>
<dbReference type="NCBIfam" id="TIGR03560">
    <property type="entry name" value="F420_Rv1855c"/>
    <property type="match status" value="1"/>
</dbReference>
<keyword evidence="7" id="KW-1185">Reference proteome</keyword>
<keyword evidence="4" id="KW-0503">Monooxygenase</keyword>
<dbReference type="SUPFAM" id="SSF51679">
    <property type="entry name" value="Bacterial luciferase-like"/>
    <property type="match status" value="1"/>
</dbReference>
<dbReference type="InterPro" id="IPR019952">
    <property type="entry name" value="F420_OxRdatse_Rv1855c_pred"/>
</dbReference>
<keyword evidence="2" id="KW-0288">FMN</keyword>
<keyword evidence="1" id="KW-0285">Flavoprotein</keyword>
<dbReference type="Pfam" id="PF00296">
    <property type="entry name" value="Bac_luciferase"/>
    <property type="match status" value="1"/>
</dbReference>
<dbReference type="Proteomes" id="UP000198983">
    <property type="component" value="Chromosome I"/>
</dbReference>
<protein>
    <submittedName>
        <fullName evidence="6">Probable F420-dependent oxidoreductase, Rv1855c family</fullName>
    </submittedName>
</protein>
<organism evidence="6 7">
    <name type="scientific">Actinopolymorpha singaporensis</name>
    <dbReference type="NCBI Taxonomy" id="117157"/>
    <lineage>
        <taxon>Bacteria</taxon>
        <taxon>Bacillati</taxon>
        <taxon>Actinomycetota</taxon>
        <taxon>Actinomycetes</taxon>
        <taxon>Propionibacteriales</taxon>
        <taxon>Actinopolymorphaceae</taxon>
        <taxon>Actinopolymorpha</taxon>
    </lineage>
</organism>
<dbReference type="GO" id="GO:0008726">
    <property type="term" value="F:alkanesulfonate monooxygenase activity"/>
    <property type="evidence" value="ECO:0007669"/>
    <property type="project" value="TreeGrafter"/>
</dbReference>
<dbReference type="InterPro" id="IPR036661">
    <property type="entry name" value="Luciferase-like_sf"/>
</dbReference>
<sequence length="302" mass="33156">MRISLSVANFTWPDGPDRIGHRVGRLARIADQAGFDTLWVMDHLFQIGMNGPAELDMLEGYTTLAYAAGQTERIRLGTLVTAAPYRHPGVLVKTVTTLDVLSGGRAWLGIGAAWNGREAEGLGIPFPPTKERFDRLEEVLRIALQMWRGDRTPYDGAHYHLADPLNSPNALTRPHPPILVGGMGERRTLRYVAKYADACNLFDIPDGEAVRKHKLDVLREHCAAEGRDYDEIEKTIAMSVAISRDGRDGTDSPARVLERLGELAASGMDHAIVAPPGPWDEESLQLLGELVPDIEAIVPASR</sequence>
<feature type="domain" description="Luciferase-like" evidence="5">
    <location>
        <begin position="20"/>
        <end position="245"/>
    </location>
</feature>
<evidence type="ECO:0000256" key="2">
    <source>
        <dbReference type="ARBA" id="ARBA00022643"/>
    </source>
</evidence>
<proteinExistence type="predicted"/>
<dbReference type="PANTHER" id="PTHR42847">
    <property type="entry name" value="ALKANESULFONATE MONOOXYGENASE"/>
    <property type="match status" value="1"/>
</dbReference>
<evidence type="ECO:0000259" key="5">
    <source>
        <dbReference type="Pfam" id="PF00296"/>
    </source>
</evidence>
<dbReference type="GO" id="GO:0046306">
    <property type="term" value="P:alkanesulfonate catabolic process"/>
    <property type="evidence" value="ECO:0007669"/>
    <property type="project" value="TreeGrafter"/>
</dbReference>
<evidence type="ECO:0000313" key="6">
    <source>
        <dbReference type="EMBL" id="SDS98417.1"/>
    </source>
</evidence>
<gene>
    <name evidence="6" type="ORF">SAMN04489717_4591</name>
</gene>
<dbReference type="STRING" id="117157.SAMN04489717_4591"/>
<reference evidence="6 7" key="1">
    <citation type="submission" date="2016-10" db="EMBL/GenBank/DDBJ databases">
        <authorList>
            <person name="de Groot N.N."/>
        </authorList>
    </citation>
    <scope>NUCLEOTIDE SEQUENCE [LARGE SCALE GENOMIC DNA]</scope>
    <source>
        <strain evidence="6 7">DSM 22024</strain>
    </source>
</reference>
<accession>A0A1H1WMC5</accession>
<dbReference type="InterPro" id="IPR011251">
    <property type="entry name" value="Luciferase-like_dom"/>
</dbReference>
<dbReference type="RefSeq" id="WP_092655668.1">
    <property type="nucleotide sequence ID" value="NZ_LT629732.1"/>
</dbReference>
<evidence type="ECO:0000313" key="7">
    <source>
        <dbReference type="Proteomes" id="UP000198983"/>
    </source>
</evidence>
<dbReference type="AlphaFoldDB" id="A0A1H1WMC5"/>
<dbReference type="OrthoDB" id="143323at2"/>
<dbReference type="EMBL" id="LT629732">
    <property type="protein sequence ID" value="SDS98417.1"/>
    <property type="molecule type" value="Genomic_DNA"/>
</dbReference>
<evidence type="ECO:0000256" key="1">
    <source>
        <dbReference type="ARBA" id="ARBA00022630"/>
    </source>
</evidence>
<dbReference type="PANTHER" id="PTHR42847:SF8">
    <property type="entry name" value="CONSERVED PROTEIN"/>
    <property type="match status" value="1"/>
</dbReference>
<dbReference type="Gene3D" id="3.20.20.30">
    <property type="entry name" value="Luciferase-like domain"/>
    <property type="match status" value="1"/>
</dbReference>
<dbReference type="InterPro" id="IPR050172">
    <property type="entry name" value="SsuD_RutA_monooxygenase"/>
</dbReference>
<evidence type="ECO:0000256" key="4">
    <source>
        <dbReference type="ARBA" id="ARBA00023033"/>
    </source>
</evidence>